<evidence type="ECO:0000256" key="8">
    <source>
        <dbReference type="ARBA" id="ARBA00022842"/>
    </source>
</evidence>
<dbReference type="EC" id="2.5.1.59" evidence="3"/>
<keyword evidence="7" id="KW-0677">Repeat</keyword>
<keyword evidence="8" id="KW-0460">Magnesium</keyword>
<reference evidence="14" key="1">
    <citation type="submission" date="2020-05" db="EMBL/GenBank/DDBJ databases">
        <title>Phylogenomic resolution of chytrid fungi.</title>
        <authorList>
            <person name="Stajich J.E."/>
            <person name="Amses K."/>
            <person name="Simmons R."/>
            <person name="Seto K."/>
            <person name="Myers J."/>
            <person name="Bonds A."/>
            <person name="Quandt C.A."/>
            <person name="Barry K."/>
            <person name="Liu P."/>
            <person name="Grigoriev I."/>
            <person name="Longcore J.E."/>
            <person name="James T.Y."/>
        </authorList>
    </citation>
    <scope>NUCLEOTIDE SEQUENCE</scope>
    <source>
        <strain evidence="14">JEL0513</strain>
    </source>
</reference>
<dbReference type="GO" id="GO:0005953">
    <property type="term" value="C:CAAX-protein geranylgeranyltransferase complex"/>
    <property type="evidence" value="ECO:0007669"/>
    <property type="project" value="TreeGrafter"/>
</dbReference>
<dbReference type="PANTHER" id="PTHR11129">
    <property type="entry name" value="PROTEIN FARNESYLTRANSFERASE ALPHA SUBUNIT/RAB GERANYLGERANYL TRANSFERASE ALPHA SUBUNIT"/>
    <property type="match status" value="1"/>
</dbReference>
<dbReference type="AlphaFoldDB" id="A0AAD5T4U5"/>
<keyword evidence="15" id="KW-1185">Reference proteome</keyword>
<accession>A0AAD5T4U5</accession>
<name>A0AAD5T4U5_9FUNG</name>
<dbReference type="PROSITE" id="PS51147">
    <property type="entry name" value="PFTA"/>
    <property type="match status" value="3"/>
</dbReference>
<dbReference type="EMBL" id="JADGJH010000357">
    <property type="protein sequence ID" value="KAJ3130752.1"/>
    <property type="molecule type" value="Genomic_DNA"/>
</dbReference>
<evidence type="ECO:0000256" key="11">
    <source>
        <dbReference type="ARBA" id="ARBA00042436"/>
    </source>
</evidence>
<evidence type="ECO:0000256" key="10">
    <source>
        <dbReference type="ARBA" id="ARBA00041392"/>
    </source>
</evidence>
<comment type="cofactor">
    <cofactor evidence="1">
        <name>Mg(2+)</name>
        <dbReference type="ChEBI" id="CHEBI:18420"/>
    </cofactor>
</comment>
<evidence type="ECO:0000313" key="15">
    <source>
        <dbReference type="Proteomes" id="UP001211907"/>
    </source>
</evidence>
<protein>
    <recommendedName>
        <fullName evidence="9">Protein farnesyltransferase/geranylgeranyltransferase type-1 subunit alpha</fullName>
        <ecNumber evidence="4">2.5.1.58</ecNumber>
        <ecNumber evidence="3">2.5.1.59</ecNumber>
    </recommendedName>
    <alternativeName>
        <fullName evidence="12">CAAX farnesyltransferase subunit alpha</fullName>
    </alternativeName>
    <alternativeName>
        <fullName evidence="11">FTase-alpha</fullName>
    </alternativeName>
    <alternativeName>
        <fullName evidence="10">Ras proteins prenyltransferase subunit alpha</fullName>
    </alternativeName>
    <alternativeName>
        <fullName evidence="13">Type I protein geranyl-geranyltransferase subunit alpha</fullName>
    </alternativeName>
</protein>
<evidence type="ECO:0000256" key="4">
    <source>
        <dbReference type="ARBA" id="ARBA00012702"/>
    </source>
</evidence>
<keyword evidence="6" id="KW-0808">Transferase</keyword>
<evidence type="ECO:0000256" key="13">
    <source>
        <dbReference type="ARBA" id="ARBA00043219"/>
    </source>
</evidence>
<evidence type="ECO:0000256" key="6">
    <source>
        <dbReference type="ARBA" id="ARBA00022679"/>
    </source>
</evidence>
<evidence type="ECO:0000256" key="7">
    <source>
        <dbReference type="ARBA" id="ARBA00022737"/>
    </source>
</evidence>
<comment type="caution">
    <text evidence="14">The sequence shown here is derived from an EMBL/GenBank/DDBJ whole genome shotgun (WGS) entry which is preliminary data.</text>
</comment>
<organism evidence="14 15">
    <name type="scientific">Physocladia obscura</name>
    <dbReference type="NCBI Taxonomy" id="109957"/>
    <lineage>
        <taxon>Eukaryota</taxon>
        <taxon>Fungi</taxon>
        <taxon>Fungi incertae sedis</taxon>
        <taxon>Chytridiomycota</taxon>
        <taxon>Chytridiomycota incertae sedis</taxon>
        <taxon>Chytridiomycetes</taxon>
        <taxon>Chytridiales</taxon>
        <taxon>Chytriomycetaceae</taxon>
        <taxon>Physocladia</taxon>
    </lineage>
</organism>
<dbReference type="Gene3D" id="1.25.40.120">
    <property type="entry name" value="Protein prenylyltransferase"/>
    <property type="match status" value="1"/>
</dbReference>
<comment type="similarity">
    <text evidence="2">Belongs to the protein prenyltransferase subunit alpha family.</text>
</comment>
<evidence type="ECO:0000256" key="5">
    <source>
        <dbReference type="ARBA" id="ARBA00022602"/>
    </source>
</evidence>
<evidence type="ECO:0000256" key="1">
    <source>
        <dbReference type="ARBA" id="ARBA00001946"/>
    </source>
</evidence>
<sequence>MQIEVVFADVIPIKSDDGPNPIAPIAYPHECKTQLSSSVYYYFFDLIIDDRLESYGLFSCVCKSKRAVSENLTTEIIELNPAHYTVWKVRQDCLFTLNINLREELEYATEIGFDHHKNYQIWHHREVIVTKIGLTNDELKEKVLSTEIDYINKQFETDAKNYHAWSYRQWLVRHFNIWGRELDDINRLIESDFRNNSAWNHRFFYFTNNPEGFSPEHVKSEIDFAMVYNMKAPNNESSWNYLKGIVKIGNLKTESQNALELQIKALIVQNEFVVHGAAFLLGLLEIKIDEETDETRKVEVCSEARQLCLDLVKFDIIRLKFWNYRMSLIQV</sequence>
<dbReference type="InterPro" id="IPR002088">
    <property type="entry name" value="Prenyl_trans_a"/>
</dbReference>
<dbReference type="Pfam" id="PF01239">
    <property type="entry name" value="PPTA"/>
    <property type="match status" value="3"/>
</dbReference>
<dbReference type="GO" id="GO:0004660">
    <property type="term" value="F:protein farnesyltransferase activity"/>
    <property type="evidence" value="ECO:0007669"/>
    <property type="project" value="UniProtKB-EC"/>
</dbReference>
<dbReference type="PANTHER" id="PTHR11129:SF1">
    <property type="entry name" value="PROTEIN FARNESYLTRANSFERASE_GERANYLGERANYLTRANSFERASE TYPE-1 SUBUNIT ALPHA"/>
    <property type="match status" value="1"/>
</dbReference>
<proteinExistence type="inferred from homology"/>
<evidence type="ECO:0000256" key="12">
    <source>
        <dbReference type="ARBA" id="ARBA00043086"/>
    </source>
</evidence>
<evidence type="ECO:0000256" key="3">
    <source>
        <dbReference type="ARBA" id="ARBA00012700"/>
    </source>
</evidence>
<keyword evidence="5" id="KW-0637">Prenyltransferase</keyword>
<dbReference type="GO" id="GO:0005965">
    <property type="term" value="C:protein farnesyltransferase complex"/>
    <property type="evidence" value="ECO:0007669"/>
    <property type="project" value="TreeGrafter"/>
</dbReference>
<evidence type="ECO:0000256" key="2">
    <source>
        <dbReference type="ARBA" id="ARBA00006734"/>
    </source>
</evidence>
<dbReference type="Proteomes" id="UP001211907">
    <property type="component" value="Unassembled WGS sequence"/>
</dbReference>
<dbReference type="GO" id="GO:0004662">
    <property type="term" value="F:CAAX-protein geranylgeranyltransferase activity"/>
    <property type="evidence" value="ECO:0007669"/>
    <property type="project" value="UniProtKB-EC"/>
</dbReference>
<dbReference type="EC" id="2.5.1.58" evidence="4"/>
<evidence type="ECO:0000313" key="14">
    <source>
        <dbReference type="EMBL" id="KAJ3130752.1"/>
    </source>
</evidence>
<gene>
    <name evidence="14" type="primary">RAM2</name>
    <name evidence="14" type="ORF">HK100_007554</name>
</gene>
<dbReference type="SUPFAM" id="SSF48439">
    <property type="entry name" value="Protein prenylyltransferase"/>
    <property type="match status" value="1"/>
</dbReference>
<evidence type="ECO:0000256" key="9">
    <source>
        <dbReference type="ARBA" id="ARBA00040965"/>
    </source>
</evidence>